<protein>
    <submittedName>
        <fullName evidence="3">F-box domain, Skp2-like protein</fullName>
    </submittedName>
</protein>
<name>A0A167XCW9_CORFA</name>
<proteinExistence type="predicted"/>
<feature type="region of interest" description="Disordered" evidence="1">
    <location>
        <begin position="37"/>
        <end position="58"/>
    </location>
</feature>
<dbReference type="InterPro" id="IPR001810">
    <property type="entry name" value="F-box_dom"/>
</dbReference>
<dbReference type="RefSeq" id="XP_018704793.1">
    <property type="nucleotide sequence ID" value="XM_018847837.1"/>
</dbReference>
<dbReference type="SUPFAM" id="SSF81383">
    <property type="entry name" value="F-box domain"/>
    <property type="match status" value="1"/>
</dbReference>
<evidence type="ECO:0000259" key="2">
    <source>
        <dbReference type="PROSITE" id="PS50181"/>
    </source>
</evidence>
<organism evidence="3 4">
    <name type="scientific">Cordyceps fumosorosea (strain ARSEF 2679)</name>
    <name type="common">Isaria fumosorosea</name>
    <dbReference type="NCBI Taxonomy" id="1081104"/>
    <lineage>
        <taxon>Eukaryota</taxon>
        <taxon>Fungi</taxon>
        <taxon>Dikarya</taxon>
        <taxon>Ascomycota</taxon>
        <taxon>Pezizomycotina</taxon>
        <taxon>Sordariomycetes</taxon>
        <taxon>Hypocreomycetidae</taxon>
        <taxon>Hypocreales</taxon>
        <taxon>Cordycipitaceae</taxon>
        <taxon>Cordyceps</taxon>
    </lineage>
</organism>
<dbReference type="OrthoDB" id="3766406at2759"/>
<reference evidence="3 4" key="1">
    <citation type="journal article" date="2016" name="Genome Biol. Evol.">
        <title>Divergent and convergent evolution of fungal pathogenicity.</title>
        <authorList>
            <person name="Shang Y."/>
            <person name="Xiao G."/>
            <person name="Zheng P."/>
            <person name="Cen K."/>
            <person name="Zhan S."/>
            <person name="Wang C."/>
        </authorList>
    </citation>
    <scope>NUCLEOTIDE SEQUENCE [LARGE SCALE GENOMIC DNA]</scope>
    <source>
        <strain evidence="3 4">ARSEF 2679</strain>
    </source>
</reference>
<sequence>MAQDAANAFPLLLSRGDSALQLYPAYAAAIANESASANDDSAGDQNYESTANDDSARDQSDWDLDLQALQLWWQDNMTAYQQPADRLANLPMGIMSVIAEYLPRCNLVTLSLTCRRLRRLIYGQLERNISDVLTRHEYLEFLHEISHNNADEWVCKECYAIHEVNLYDTPESPHQVNCPIALYGDARTGPNGEVQTIEPWLGTTGVHLMEYHLGYHHVQHILKYHRLSSLTESQKGHLRRLMAPHERFNAFREAGHSDDTSKHEVHLRVFQQDILALSLRSRRLNSRHMTVDDMNGVYICPHLQVTFGFPGCQLEGPIHWPRLPYPARTENERSPLVLSLGAALALPGMSLAGSCSSCPIDYTVECEDSQSAEIRAWYRLGGECVGGEDRYWRALSVDMRGNAPDHSQFSAPTDPGTVRLLYTSYNLYMWQRLIEDSAASYKARFGSYPLP</sequence>
<dbReference type="EMBL" id="AZHB01000009">
    <property type="protein sequence ID" value="OAA64821.1"/>
    <property type="molecule type" value="Genomic_DNA"/>
</dbReference>
<keyword evidence="4" id="KW-1185">Reference proteome</keyword>
<dbReference type="PROSITE" id="PS50181">
    <property type="entry name" value="FBOX"/>
    <property type="match status" value="1"/>
</dbReference>
<dbReference type="STRING" id="1081104.A0A167XCW9"/>
<evidence type="ECO:0000313" key="3">
    <source>
        <dbReference type="EMBL" id="OAA64821.1"/>
    </source>
</evidence>
<dbReference type="InterPro" id="IPR036047">
    <property type="entry name" value="F-box-like_dom_sf"/>
</dbReference>
<gene>
    <name evidence="3" type="ORF">ISF_04231</name>
</gene>
<accession>A0A167XCW9</accession>
<dbReference type="Proteomes" id="UP000076744">
    <property type="component" value="Unassembled WGS sequence"/>
</dbReference>
<evidence type="ECO:0000313" key="4">
    <source>
        <dbReference type="Proteomes" id="UP000076744"/>
    </source>
</evidence>
<dbReference type="GeneID" id="30020523"/>
<dbReference type="AlphaFoldDB" id="A0A167XCW9"/>
<comment type="caution">
    <text evidence="3">The sequence shown here is derived from an EMBL/GenBank/DDBJ whole genome shotgun (WGS) entry which is preliminary data.</text>
</comment>
<dbReference type="Pfam" id="PF00646">
    <property type="entry name" value="F-box"/>
    <property type="match status" value="1"/>
</dbReference>
<dbReference type="CDD" id="cd09917">
    <property type="entry name" value="F-box_SF"/>
    <property type="match status" value="1"/>
</dbReference>
<feature type="domain" description="F-box" evidence="2">
    <location>
        <begin position="84"/>
        <end position="132"/>
    </location>
</feature>
<evidence type="ECO:0000256" key="1">
    <source>
        <dbReference type="SAM" id="MobiDB-lite"/>
    </source>
</evidence>
<feature type="compositionally biased region" description="Low complexity" evidence="1">
    <location>
        <begin position="37"/>
        <end position="46"/>
    </location>
</feature>